<keyword evidence="4 6" id="KW-1133">Transmembrane helix</keyword>
<dbReference type="InterPro" id="IPR050189">
    <property type="entry name" value="MFS_Efflux_Transporters"/>
</dbReference>
<feature type="transmembrane region" description="Helical" evidence="6">
    <location>
        <begin position="219"/>
        <end position="238"/>
    </location>
</feature>
<feature type="transmembrane region" description="Helical" evidence="6">
    <location>
        <begin position="258"/>
        <end position="277"/>
    </location>
</feature>
<proteinExistence type="predicted"/>
<feature type="transmembrane region" description="Helical" evidence="6">
    <location>
        <begin position="308"/>
        <end position="332"/>
    </location>
</feature>
<evidence type="ECO:0000259" key="7">
    <source>
        <dbReference type="PROSITE" id="PS50850"/>
    </source>
</evidence>
<evidence type="ECO:0000256" key="6">
    <source>
        <dbReference type="SAM" id="Phobius"/>
    </source>
</evidence>
<feature type="transmembrane region" description="Helical" evidence="6">
    <location>
        <begin position="90"/>
        <end position="107"/>
    </location>
</feature>
<dbReference type="InterPro" id="IPR036259">
    <property type="entry name" value="MFS_trans_sf"/>
</dbReference>
<evidence type="ECO:0000313" key="9">
    <source>
        <dbReference type="Proteomes" id="UP000199477"/>
    </source>
</evidence>
<dbReference type="SUPFAM" id="SSF103473">
    <property type="entry name" value="MFS general substrate transporter"/>
    <property type="match status" value="1"/>
</dbReference>
<organism evidence="8 9">
    <name type="scientific">Dyella marensis</name>
    <dbReference type="NCBI Taxonomy" id="500610"/>
    <lineage>
        <taxon>Bacteria</taxon>
        <taxon>Pseudomonadati</taxon>
        <taxon>Pseudomonadota</taxon>
        <taxon>Gammaproteobacteria</taxon>
        <taxon>Lysobacterales</taxon>
        <taxon>Rhodanobacteraceae</taxon>
        <taxon>Dyella</taxon>
    </lineage>
</organism>
<evidence type="ECO:0000256" key="5">
    <source>
        <dbReference type="ARBA" id="ARBA00023136"/>
    </source>
</evidence>
<feature type="transmembrane region" description="Helical" evidence="6">
    <location>
        <begin position="25"/>
        <end position="46"/>
    </location>
</feature>
<dbReference type="RefSeq" id="WP_026634823.1">
    <property type="nucleotide sequence ID" value="NZ_FONH01000030.1"/>
</dbReference>
<protein>
    <submittedName>
        <fullName evidence="8">Predicted arabinose efflux permease, MFS family</fullName>
    </submittedName>
</protein>
<comment type="subcellular location">
    <subcellularLocation>
        <location evidence="1">Cell membrane</location>
        <topology evidence="1">Multi-pass membrane protein</topology>
    </subcellularLocation>
</comment>
<dbReference type="PROSITE" id="PS51257">
    <property type="entry name" value="PROKAR_LIPOPROTEIN"/>
    <property type="match status" value="1"/>
</dbReference>
<dbReference type="PANTHER" id="PTHR43124:SF3">
    <property type="entry name" value="CHLORAMPHENICOL EFFLUX PUMP RV0191"/>
    <property type="match status" value="1"/>
</dbReference>
<feature type="transmembrane region" description="Helical" evidence="6">
    <location>
        <begin position="284"/>
        <end position="302"/>
    </location>
</feature>
<dbReference type="STRING" id="500610.SAMN02799615_04204"/>
<dbReference type="PROSITE" id="PS50850">
    <property type="entry name" value="MFS"/>
    <property type="match status" value="1"/>
</dbReference>
<dbReference type="InterPro" id="IPR011701">
    <property type="entry name" value="MFS"/>
</dbReference>
<evidence type="ECO:0000256" key="2">
    <source>
        <dbReference type="ARBA" id="ARBA00022475"/>
    </source>
</evidence>
<feature type="transmembrane region" description="Helical" evidence="6">
    <location>
        <begin position="58"/>
        <end position="78"/>
    </location>
</feature>
<feature type="domain" description="Major facilitator superfamily (MFS) profile" evidence="7">
    <location>
        <begin position="24"/>
        <end position="393"/>
    </location>
</feature>
<name>A0A1I2JTG4_9GAMM</name>
<dbReference type="GO" id="GO:0005886">
    <property type="term" value="C:plasma membrane"/>
    <property type="evidence" value="ECO:0007669"/>
    <property type="project" value="UniProtKB-SubCell"/>
</dbReference>
<evidence type="ECO:0000256" key="1">
    <source>
        <dbReference type="ARBA" id="ARBA00004651"/>
    </source>
</evidence>
<feature type="transmembrane region" description="Helical" evidence="6">
    <location>
        <begin position="148"/>
        <end position="170"/>
    </location>
</feature>
<feature type="transmembrane region" description="Helical" evidence="6">
    <location>
        <begin position="176"/>
        <end position="198"/>
    </location>
</feature>
<dbReference type="GO" id="GO:0022857">
    <property type="term" value="F:transmembrane transporter activity"/>
    <property type="evidence" value="ECO:0007669"/>
    <property type="project" value="InterPro"/>
</dbReference>
<dbReference type="Proteomes" id="UP000199477">
    <property type="component" value="Unassembled WGS sequence"/>
</dbReference>
<dbReference type="Gene3D" id="1.20.1250.20">
    <property type="entry name" value="MFS general substrate transporter like domains"/>
    <property type="match status" value="1"/>
</dbReference>
<evidence type="ECO:0000256" key="3">
    <source>
        <dbReference type="ARBA" id="ARBA00022692"/>
    </source>
</evidence>
<keyword evidence="2" id="KW-1003">Cell membrane</keyword>
<dbReference type="PANTHER" id="PTHR43124">
    <property type="entry name" value="PURINE EFFLUX PUMP PBUE"/>
    <property type="match status" value="1"/>
</dbReference>
<keyword evidence="3 6" id="KW-0812">Transmembrane</keyword>
<dbReference type="InterPro" id="IPR020846">
    <property type="entry name" value="MFS_dom"/>
</dbReference>
<reference evidence="9" key="1">
    <citation type="submission" date="2016-10" db="EMBL/GenBank/DDBJ databases">
        <authorList>
            <person name="Varghese N."/>
            <person name="Submissions S."/>
        </authorList>
    </citation>
    <scope>NUCLEOTIDE SEQUENCE [LARGE SCALE GENOMIC DNA]</scope>
    <source>
        <strain evidence="9">UNC178MFTsu3.1</strain>
    </source>
</reference>
<feature type="transmembrane region" description="Helical" evidence="6">
    <location>
        <begin position="371"/>
        <end position="389"/>
    </location>
</feature>
<dbReference type="Pfam" id="PF07690">
    <property type="entry name" value="MFS_1"/>
    <property type="match status" value="1"/>
</dbReference>
<dbReference type="EMBL" id="FONH01000030">
    <property type="protein sequence ID" value="SFF57210.1"/>
    <property type="molecule type" value="Genomic_DNA"/>
</dbReference>
<dbReference type="CDD" id="cd17324">
    <property type="entry name" value="MFS_NepI_like"/>
    <property type="match status" value="1"/>
</dbReference>
<sequence length="396" mass="40852">MSAADKALPCEACEPTPARLPMLGLLALACGAFITVLTECIVAGLLPAMSRDLGISEAAVGQLTTVYALGSLLTAIPLVKLTSHLPRRPLLMAAILGFALVNSAMAWTDAYALMLVSRFFGGVAAGLLWALLAGYASRMVAPQLQGRAIAVAMVGTPLAMSIGIPAGTWLSQLIGWRWVFGLMSILSVALVGWSRAALPPVPGLPARHGGSLREVLARPGLLAVYVVMLLAVLAHNVLYTYIAPFVALSGSQGTLDRLLLLFGVSSVVSIAVTGALIDRWMRALIALGMALFLLAAVAMALWPTSQAVLVGAVVVWGLGFGGAATLIQTAVARRSGQQQDLGQSLVVVGWNLAIAGGGVVGGVMLKSGGAALLPWALVGLLMVTLWVAVPAKKAWA</sequence>
<evidence type="ECO:0000313" key="8">
    <source>
        <dbReference type="EMBL" id="SFF57210.1"/>
    </source>
</evidence>
<evidence type="ECO:0000256" key="4">
    <source>
        <dbReference type="ARBA" id="ARBA00022989"/>
    </source>
</evidence>
<gene>
    <name evidence="8" type="ORF">SAMN02799615_04204</name>
</gene>
<keyword evidence="9" id="KW-1185">Reference proteome</keyword>
<feature type="transmembrane region" description="Helical" evidence="6">
    <location>
        <begin position="344"/>
        <end position="365"/>
    </location>
</feature>
<accession>A0A1I2JTG4</accession>
<feature type="transmembrane region" description="Helical" evidence="6">
    <location>
        <begin position="119"/>
        <end position="136"/>
    </location>
</feature>
<dbReference type="AlphaFoldDB" id="A0A1I2JTG4"/>
<keyword evidence="5 6" id="KW-0472">Membrane</keyword>